<keyword evidence="4" id="KW-1185">Reference proteome</keyword>
<sequence>MKFLKELLDEERNGEEIDCFDFNEFSNLEKIDRRSHGTLKKANWENRKITVVLRSSNNSMITESGYKEFITKLKALCKINYLFINRFFGLTRDSSGDYFLISEYSIEGNLRDYLKIKFNKLQWDDKLQVALDITCGLMHIHSKKIIHGNLHPRNVLINNGMIMMMTDFRLLDQVADIISEYTVYVEPQCLRNPSYKLDMKSDIYSLGVLLWELSSGRPPFSEYIQKAFGITQLEYKLLNGEKEKPVIDTPLEYQRLYQKCWQDDPNLRPVINEVYEVLSRLKLQSDKFINKGIYAPLSSSHTAKITSGIFETSQQKIIELFKLNYGITLNGYDILPSLQGVTAEDGELIVNLYEGQPLVYTSINIENNELNRGTCINFPIAEIIYNGELLESFIKYTDNENELHKLHGDFLARRFLVGGKLFIEDFNLATTPQADILKYYLFCIYNSAKYSIEIRYNNLITLDLLPKLVTLDGGKIYTHEELTDWMNNLYQKKMGNIISYDDLIPISRLKSSLDGDHEALKEIQPGVINFKEKLSLDEWVGNAVNNNLISWTRDFNLFQGLIVNKHNGIEVSKKIPVDFIEIPKVKLYNKSYLKIIRPSTKLEFALISNNIFSIKNLSAFPFIQNNDKSYEGYNYVFVECEKFEILFNTDNIKPTIELEQSIDDALNNMKPLKALQDIHDKYGHLFPQKIIFGKSLKNVLRKFSSSDIFDDININDNNILKSLEYLDISYLLTQNGRIIENNDLHNWIINNHMDIIKFDNIIPLYKILKAEQQEKIENILKNNYRIIMTGITDLIELYNKNVENYKRINFGLSLESEDYEVFGSIISKNNVKLEEFYVSFELYDFNGFYTIINKIEETDIDITECYVSWIIIGNPSQLSVFSPSNRELQVDYIKDYIKFQSNKLNYTIDTSITLYEGYTVFVQANHSSINYKSNNIRFVGWQEKSINVQIESIYKIKLNTNSLSLSKSDSTYEDNKLLENGINLHVCILPTNYERGFLMKHVKPNNKFVKKMNTLQTQITYLQNEKHKLTMREELQDQITLLQNEIVKQKKQDMLANQQFQIEIDQLNQEKNILQNQLIQSETNIQELKTNHKTEIENNQKELKEMQISYDKLKYTLDIQNDL</sequence>
<evidence type="ECO:0000256" key="1">
    <source>
        <dbReference type="SAM" id="Coils"/>
    </source>
</evidence>
<gene>
    <name evidence="3" type="ORF">RclHR1_15400002</name>
</gene>
<organism evidence="3 4">
    <name type="scientific">Rhizophagus clarus</name>
    <dbReference type="NCBI Taxonomy" id="94130"/>
    <lineage>
        <taxon>Eukaryota</taxon>
        <taxon>Fungi</taxon>
        <taxon>Fungi incertae sedis</taxon>
        <taxon>Mucoromycota</taxon>
        <taxon>Glomeromycotina</taxon>
        <taxon>Glomeromycetes</taxon>
        <taxon>Glomerales</taxon>
        <taxon>Glomeraceae</taxon>
        <taxon>Rhizophagus</taxon>
    </lineage>
</organism>
<evidence type="ECO:0000313" key="3">
    <source>
        <dbReference type="EMBL" id="GBB88809.1"/>
    </source>
</evidence>
<dbReference type="InterPro" id="IPR001245">
    <property type="entry name" value="Ser-Thr/Tyr_kinase_cat_dom"/>
</dbReference>
<proteinExistence type="predicted"/>
<dbReference type="AlphaFoldDB" id="A0A2Z6QSH7"/>
<dbReference type="InterPro" id="IPR000719">
    <property type="entry name" value="Prot_kinase_dom"/>
</dbReference>
<name>A0A2Z6QSH7_9GLOM</name>
<comment type="caution">
    <text evidence="3">The sequence shown here is derived from an EMBL/GenBank/DDBJ whole genome shotgun (WGS) entry which is preliminary data.</text>
</comment>
<evidence type="ECO:0000313" key="4">
    <source>
        <dbReference type="Proteomes" id="UP000247702"/>
    </source>
</evidence>
<dbReference type="GO" id="GO:0004674">
    <property type="term" value="F:protein serine/threonine kinase activity"/>
    <property type="evidence" value="ECO:0007669"/>
    <property type="project" value="TreeGrafter"/>
</dbReference>
<dbReference type="PROSITE" id="PS50011">
    <property type="entry name" value="PROTEIN_KINASE_DOM"/>
    <property type="match status" value="1"/>
</dbReference>
<dbReference type="InterPro" id="IPR011009">
    <property type="entry name" value="Kinase-like_dom_sf"/>
</dbReference>
<dbReference type="EMBL" id="BEXD01000603">
    <property type="protein sequence ID" value="GBB88809.1"/>
    <property type="molecule type" value="Genomic_DNA"/>
</dbReference>
<feature type="coiled-coil region" evidence="1">
    <location>
        <begin position="1032"/>
        <end position="1116"/>
    </location>
</feature>
<accession>A0A2Z6QSH7</accession>
<keyword evidence="1" id="KW-0175">Coiled coil</keyword>
<dbReference type="PANTHER" id="PTHR44329">
    <property type="entry name" value="SERINE/THREONINE-PROTEIN KINASE TNNI3K-RELATED"/>
    <property type="match status" value="1"/>
</dbReference>
<dbReference type="SUPFAM" id="SSF56112">
    <property type="entry name" value="Protein kinase-like (PK-like)"/>
    <property type="match status" value="1"/>
</dbReference>
<feature type="domain" description="Protein kinase" evidence="2">
    <location>
        <begin position="25"/>
        <end position="289"/>
    </location>
</feature>
<dbReference type="GO" id="GO:0005524">
    <property type="term" value="F:ATP binding"/>
    <property type="evidence" value="ECO:0007669"/>
    <property type="project" value="InterPro"/>
</dbReference>
<protein>
    <recommendedName>
        <fullName evidence="2">Protein kinase domain-containing protein</fullName>
    </recommendedName>
</protein>
<dbReference type="Gene3D" id="1.10.510.10">
    <property type="entry name" value="Transferase(Phosphotransferase) domain 1"/>
    <property type="match status" value="1"/>
</dbReference>
<dbReference type="Proteomes" id="UP000247702">
    <property type="component" value="Unassembled WGS sequence"/>
</dbReference>
<reference evidence="3 4" key="1">
    <citation type="submission" date="2017-11" db="EMBL/GenBank/DDBJ databases">
        <title>The genome of Rhizophagus clarus HR1 reveals common genetic basis of auxotrophy among arbuscular mycorrhizal fungi.</title>
        <authorList>
            <person name="Kobayashi Y."/>
        </authorList>
    </citation>
    <scope>NUCLEOTIDE SEQUENCE [LARGE SCALE GENOMIC DNA]</scope>
    <source>
        <strain evidence="3 4">HR1</strain>
    </source>
</reference>
<dbReference type="Pfam" id="PF07714">
    <property type="entry name" value="PK_Tyr_Ser-Thr"/>
    <property type="match status" value="1"/>
</dbReference>
<evidence type="ECO:0000259" key="2">
    <source>
        <dbReference type="PROSITE" id="PS50011"/>
    </source>
</evidence>
<dbReference type="InterPro" id="IPR051681">
    <property type="entry name" value="Ser/Thr_Kinases-Pseudokinases"/>
</dbReference>